<keyword evidence="5" id="KW-1185">Reference proteome</keyword>
<dbReference type="InterPro" id="IPR012349">
    <property type="entry name" value="Split_barrel_FMN-bd"/>
</dbReference>
<dbReference type="PANTHER" id="PTHR30466:SF11">
    <property type="entry name" value="FLAVIN-DEPENDENT MONOOXYGENASE, REDUCTASE SUBUNIT HSAB"/>
    <property type="match status" value="1"/>
</dbReference>
<dbReference type="EMBL" id="JXMU01000008">
    <property type="protein sequence ID" value="KPB01793.1"/>
    <property type="molecule type" value="Genomic_DNA"/>
</dbReference>
<dbReference type="SUPFAM" id="SSF50475">
    <property type="entry name" value="FMN-binding split barrel"/>
    <property type="match status" value="1"/>
</dbReference>
<accession>A0A0M9GNA2</accession>
<dbReference type="PANTHER" id="PTHR30466">
    <property type="entry name" value="FLAVIN REDUCTASE"/>
    <property type="match status" value="1"/>
</dbReference>
<evidence type="ECO:0000313" key="4">
    <source>
        <dbReference type="EMBL" id="KPB01793.1"/>
    </source>
</evidence>
<evidence type="ECO:0000313" key="5">
    <source>
        <dbReference type="Proteomes" id="UP000038011"/>
    </source>
</evidence>
<proteinExistence type="inferred from homology"/>
<dbReference type="InterPro" id="IPR050268">
    <property type="entry name" value="NADH-dep_flavin_reductase"/>
</dbReference>
<dbReference type="AlphaFoldDB" id="A0A0M9GNA2"/>
<dbReference type="GO" id="GO:0010181">
    <property type="term" value="F:FMN binding"/>
    <property type="evidence" value="ECO:0007669"/>
    <property type="project" value="InterPro"/>
</dbReference>
<dbReference type="Pfam" id="PF01613">
    <property type="entry name" value="Flavin_Reduct"/>
    <property type="match status" value="1"/>
</dbReference>
<dbReference type="STRING" id="1514904.SU32_06620"/>
<evidence type="ECO:0000256" key="2">
    <source>
        <dbReference type="ARBA" id="ARBA00023002"/>
    </source>
</evidence>
<comment type="similarity">
    <text evidence="1">Belongs to the non-flavoprotein flavin reductase family.</text>
</comment>
<dbReference type="InterPro" id="IPR002563">
    <property type="entry name" value="Flavin_Rdtase-like_dom"/>
</dbReference>
<protein>
    <recommendedName>
        <fullName evidence="3">Flavin reductase like domain-containing protein</fullName>
    </recommendedName>
</protein>
<dbReference type="Gene3D" id="2.30.110.10">
    <property type="entry name" value="Electron Transport, Fmn-binding Protein, Chain A"/>
    <property type="match status" value="1"/>
</dbReference>
<name>A0A0M9GNA2_9HYPH</name>
<dbReference type="Proteomes" id="UP000038011">
    <property type="component" value="Unassembled WGS sequence"/>
</dbReference>
<dbReference type="PATRIC" id="fig|1514904.3.peg.3357"/>
<dbReference type="SMART" id="SM00903">
    <property type="entry name" value="Flavin_Reduct"/>
    <property type="match status" value="1"/>
</dbReference>
<keyword evidence="2" id="KW-0560">Oxidoreductase</keyword>
<gene>
    <name evidence="4" type="ORF">SU32_06620</name>
</gene>
<evidence type="ECO:0000259" key="3">
    <source>
        <dbReference type="SMART" id="SM00903"/>
    </source>
</evidence>
<organism evidence="4 5">
    <name type="scientific">Ahrensia marina</name>
    <dbReference type="NCBI Taxonomy" id="1514904"/>
    <lineage>
        <taxon>Bacteria</taxon>
        <taxon>Pseudomonadati</taxon>
        <taxon>Pseudomonadota</taxon>
        <taxon>Alphaproteobacteria</taxon>
        <taxon>Hyphomicrobiales</taxon>
        <taxon>Ahrensiaceae</taxon>
        <taxon>Ahrensia</taxon>
    </lineage>
</organism>
<dbReference type="GO" id="GO:0042602">
    <property type="term" value="F:riboflavin reductase (NADPH) activity"/>
    <property type="evidence" value="ECO:0007669"/>
    <property type="project" value="TreeGrafter"/>
</dbReference>
<sequence length="146" mass="15783">MGCFATGVTVVTTHFEGQDYGMTCNSFNTVSLDPAMVLWSIRKASSSHDAFANAKGYTVNILAAEQADAAMRFTKGAHADRFAEVEVRRLESGRLILPEASAWFDCDINQIVSAGDHDILIGRVRAFASGEKMPLTYIGGKFVTLG</sequence>
<feature type="domain" description="Flavin reductase like" evidence="3">
    <location>
        <begin position="1"/>
        <end position="144"/>
    </location>
</feature>
<comment type="caution">
    <text evidence="4">The sequence shown here is derived from an EMBL/GenBank/DDBJ whole genome shotgun (WGS) entry which is preliminary data.</text>
</comment>
<evidence type="ECO:0000256" key="1">
    <source>
        <dbReference type="ARBA" id="ARBA00008898"/>
    </source>
</evidence>
<reference evidence="4 5" key="1">
    <citation type="submission" date="2015-01" db="EMBL/GenBank/DDBJ databases">
        <title>Ahrensia donghaiensis sp. nov., a novel dimethylsulphoniopropionate-cleavage bacterium isolated from seawater and emended descriptions of the genus Ahrensia and Ahrensia kielensis.</title>
        <authorList>
            <person name="Liu J."/>
        </authorList>
    </citation>
    <scope>NUCLEOTIDE SEQUENCE [LARGE SCALE GENOMIC DNA]</scope>
    <source>
        <strain evidence="4 5">LZD062</strain>
    </source>
</reference>